<evidence type="ECO:0000256" key="1">
    <source>
        <dbReference type="SAM" id="MobiDB-lite"/>
    </source>
</evidence>
<proteinExistence type="predicted"/>
<gene>
    <name evidence="2" type="ORF">STAS_05696</name>
</gene>
<feature type="region of interest" description="Disordered" evidence="1">
    <location>
        <begin position="137"/>
        <end position="168"/>
    </location>
</feature>
<accession>A0A5A7PAQ2</accession>
<dbReference type="Proteomes" id="UP000325081">
    <property type="component" value="Unassembled WGS sequence"/>
</dbReference>
<keyword evidence="3" id="KW-1185">Reference proteome</keyword>
<name>A0A5A7PAQ2_STRAF</name>
<evidence type="ECO:0000313" key="2">
    <source>
        <dbReference type="EMBL" id="GER29801.1"/>
    </source>
</evidence>
<dbReference type="AlphaFoldDB" id="A0A5A7PAQ2"/>
<comment type="caution">
    <text evidence="2">The sequence shown here is derived from an EMBL/GenBank/DDBJ whole genome shotgun (WGS) entry which is preliminary data.</text>
</comment>
<protein>
    <submittedName>
        <fullName evidence="2">2-dehydro-3-deoxyphosphooctonate aldolase</fullName>
    </submittedName>
</protein>
<feature type="compositionally biased region" description="Polar residues" evidence="1">
    <location>
        <begin position="1"/>
        <end position="10"/>
    </location>
</feature>
<reference evidence="3" key="1">
    <citation type="journal article" date="2019" name="Curr. Biol.">
        <title>Genome Sequence of Striga asiatica Provides Insight into the Evolution of Plant Parasitism.</title>
        <authorList>
            <person name="Yoshida S."/>
            <person name="Kim S."/>
            <person name="Wafula E.K."/>
            <person name="Tanskanen J."/>
            <person name="Kim Y.M."/>
            <person name="Honaas L."/>
            <person name="Yang Z."/>
            <person name="Spallek T."/>
            <person name="Conn C.E."/>
            <person name="Ichihashi Y."/>
            <person name="Cheong K."/>
            <person name="Cui S."/>
            <person name="Der J.P."/>
            <person name="Gundlach H."/>
            <person name="Jiao Y."/>
            <person name="Hori C."/>
            <person name="Ishida J.K."/>
            <person name="Kasahara H."/>
            <person name="Kiba T."/>
            <person name="Kim M.S."/>
            <person name="Koo N."/>
            <person name="Laohavisit A."/>
            <person name="Lee Y.H."/>
            <person name="Lumba S."/>
            <person name="McCourt P."/>
            <person name="Mortimer J.C."/>
            <person name="Mutuku J.M."/>
            <person name="Nomura T."/>
            <person name="Sasaki-Sekimoto Y."/>
            <person name="Seto Y."/>
            <person name="Wang Y."/>
            <person name="Wakatake T."/>
            <person name="Sakakibara H."/>
            <person name="Demura T."/>
            <person name="Yamaguchi S."/>
            <person name="Yoneyama K."/>
            <person name="Manabe R.I."/>
            <person name="Nelson D.C."/>
            <person name="Schulman A.H."/>
            <person name="Timko M.P."/>
            <person name="dePamphilis C.W."/>
            <person name="Choi D."/>
            <person name="Shirasu K."/>
        </authorList>
    </citation>
    <scope>NUCLEOTIDE SEQUENCE [LARGE SCALE GENOMIC DNA]</scope>
    <source>
        <strain evidence="3">cv. UVA1</strain>
    </source>
</reference>
<dbReference type="EMBL" id="BKCP01004283">
    <property type="protein sequence ID" value="GER29801.1"/>
    <property type="molecule type" value="Genomic_DNA"/>
</dbReference>
<feature type="region of interest" description="Disordered" evidence="1">
    <location>
        <begin position="1"/>
        <end position="30"/>
    </location>
</feature>
<evidence type="ECO:0000313" key="3">
    <source>
        <dbReference type="Proteomes" id="UP000325081"/>
    </source>
</evidence>
<organism evidence="2 3">
    <name type="scientific">Striga asiatica</name>
    <name type="common">Asiatic witchweed</name>
    <name type="synonym">Buchnera asiatica</name>
    <dbReference type="NCBI Taxonomy" id="4170"/>
    <lineage>
        <taxon>Eukaryota</taxon>
        <taxon>Viridiplantae</taxon>
        <taxon>Streptophyta</taxon>
        <taxon>Embryophyta</taxon>
        <taxon>Tracheophyta</taxon>
        <taxon>Spermatophyta</taxon>
        <taxon>Magnoliopsida</taxon>
        <taxon>eudicotyledons</taxon>
        <taxon>Gunneridae</taxon>
        <taxon>Pentapetalae</taxon>
        <taxon>asterids</taxon>
        <taxon>lamiids</taxon>
        <taxon>Lamiales</taxon>
        <taxon>Orobanchaceae</taxon>
        <taxon>Buchnereae</taxon>
        <taxon>Striga</taxon>
    </lineage>
</organism>
<feature type="compositionally biased region" description="Basic residues" evidence="1">
    <location>
        <begin position="137"/>
        <end position="152"/>
    </location>
</feature>
<sequence length="168" mass="19554">MVAQSTTTRTAEGMYKSTMHKNTEGQPDTVELNDGASAVLFGKVPFTPPLHATDRDSCHPIEVTRPDTLPHPLIIRIKRIRRMRHHSIRLIARPTRLQQRAVHPPRPAGPIQARLQHLLIRSFPRHTISLIHRIIRKNRPRPRQPQRVHRHPIPREKTPISLRNRLWP</sequence>